<accession>A0A178LV70</accession>
<dbReference type="RefSeq" id="WP_064282648.1">
    <property type="nucleotide sequence ID" value="NZ_LWCS01000028.1"/>
</dbReference>
<evidence type="ECO:0000313" key="5">
    <source>
        <dbReference type="Proteomes" id="UP000078396"/>
    </source>
</evidence>
<feature type="compositionally biased region" description="Basic and acidic residues" evidence="1">
    <location>
        <begin position="318"/>
        <end position="344"/>
    </location>
</feature>
<feature type="compositionally biased region" description="Low complexity" evidence="1">
    <location>
        <begin position="367"/>
        <end position="381"/>
    </location>
</feature>
<dbReference type="eggNOG" id="COG5651">
    <property type="taxonomic scope" value="Bacteria"/>
</dbReference>
<evidence type="ECO:0000313" key="4">
    <source>
        <dbReference type="EMBL" id="OAN37396.1"/>
    </source>
</evidence>
<dbReference type="Proteomes" id="UP000078396">
    <property type="component" value="Unassembled WGS sequence"/>
</dbReference>
<evidence type="ECO:0000256" key="1">
    <source>
        <dbReference type="SAM" id="MobiDB-lite"/>
    </source>
</evidence>
<gene>
    <name evidence="4" type="ORF">A4X20_22955</name>
</gene>
<dbReference type="EMBL" id="LWCS01000028">
    <property type="protein sequence ID" value="OAN37396.1"/>
    <property type="molecule type" value="Genomic_DNA"/>
</dbReference>
<feature type="chain" id="PRO_5008091450" description="PE-PPE domain-containing protein" evidence="2">
    <location>
        <begin position="28"/>
        <end position="381"/>
    </location>
</feature>
<evidence type="ECO:0000259" key="3">
    <source>
        <dbReference type="Pfam" id="PF08237"/>
    </source>
</evidence>
<feature type="region of interest" description="Disordered" evidence="1">
    <location>
        <begin position="287"/>
        <end position="381"/>
    </location>
</feature>
<sequence>MNGWSMKRLCAAVGVLAVGCAPGLASASTALILGGAGRYADLTDEELANALGGYFADYDHRVNVPFAGTDDFGQSIDAAADSMYDAVYSTPGKKTIGGVSQTAPAIAEVLRRLENDADAPPPSDLDAAMYGAPSPFFFRLSGVDYQPLPETPYNLLIVKAEYDGVADFPDNPFNLLAVVNAYMGYNQLHYQAAFTDISQVPEEYITRVENSKGGTTTTVLIPTEVLPLLKPLADAGMSDETVAYLDNILRPLIDSAYHRPEAIETAEAEVSQQNQRSLAVVAEAETDGGGFGAEEDGADKDNVDDETDESAPRVGKHAKADDDTAVARETRQTTKESADADAQRGKHAKHDNDDRDDNEDKDDKPAGNDSDGEAGASDAAA</sequence>
<name>A0A178LV70_MYCIR</name>
<dbReference type="AlphaFoldDB" id="A0A178LV70"/>
<comment type="caution">
    <text evidence="4">The sequence shown here is derived from an EMBL/GenBank/DDBJ whole genome shotgun (WGS) entry which is preliminary data.</text>
</comment>
<protein>
    <recommendedName>
        <fullName evidence="3">PE-PPE domain-containing protein</fullName>
    </recommendedName>
</protein>
<dbReference type="STRING" id="912594.AWC12_16910"/>
<dbReference type="PROSITE" id="PS51257">
    <property type="entry name" value="PROKAR_LIPOPROTEIN"/>
    <property type="match status" value="1"/>
</dbReference>
<organism evidence="4 5">
    <name type="scientific">Mycolicibacterium iranicum</name>
    <name type="common">Mycobacterium iranicum</name>
    <dbReference type="NCBI Taxonomy" id="912594"/>
    <lineage>
        <taxon>Bacteria</taxon>
        <taxon>Bacillati</taxon>
        <taxon>Actinomycetota</taxon>
        <taxon>Actinomycetes</taxon>
        <taxon>Mycobacteriales</taxon>
        <taxon>Mycobacteriaceae</taxon>
        <taxon>Mycolicibacterium</taxon>
    </lineage>
</organism>
<keyword evidence="2" id="KW-0732">Signal</keyword>
<feature type="compositionally biased region" description="Acidic residues" evidence="1">
    <location>
        <begin position="293"/>
        <end position="309"/>
    </location>
</feature>
<dbReference type="Pfam" id="PF08237">
    <property type="entry name" value="PE-PPE"/>
    <property type="match status" value="1"/>
</dbReference>
<reference evidence="4 5" key="1">
    <citation type="submission" date="2016-04" db="EMBL/GenBank/DDBJ databases">
        <title>Draft Genome Sequences of Staphylococcus capitis Strain H36, S. capitis Strain H65, S. cohnii Strain H62, S. hominis Strain H69, Mycobacterium iranicum Strain H39, Plantibacter sp. Strain H53, Pseudomonas oryzihabitans Strain H72, and Microbacterium sp. Strain H83, isolated from residential settings.</title>
        <authorList>
            <person name="Lymperopoulou D."/>
            <person name="Adams R.I."/>
            <person name="Lindow S."/>
            <person name="Coil D.A."/>
            <person name="Jospin G."/>
            <person name="Eisen J.A."/>
        </authorList>
    </citation>
    <scope>NUCLEOTIDE SEQUENCE [LARGE SCALE GENOMIC DNA]</scope>
    <source>
        <strain evidence="4 5">H39</strain>
    </source>
</reference>
<proteinExistence type="predicted"/>
<dbReference type="InterPro" id="IPR013228">
    <property type="entry name" value="PE-PPE_C"/>
</dbReference>
<feature type="signal peptide" evidence="2">
    <location>
        <begin position="1"/>
        <end position="27"/>
    </location>
</feature>
<feature type="domain" description="PE-PPE" evidence="3">
    <location>
        <begin position="69"/>
        <end position="257"/>
    </location>
</feature>
<evidence type="ECO:0000256" key="2">
    <source>
        <dbReference type="SAM" id="SignalP"/>
    </source>
</evidence>